<accession>A0A6I1MMP3</accession>
<evidence type="ECO:0000313" key="3">
    <source>
        <dbReference type="Proteomes" id="UP000430345"/>
    </source>
</evidence>
<keyword evidence="3" id="KW-1185">Reference proteome</keyword>
<dbReference type="OrthoDB" id="47603at2"/>
<name>A0A6I1MMP3_9CLOT</name>
<keyword evidence="1" id="KW-0812">Transmembrane</keyword>
<dbReference type="AlphaFoldDB" id="A0A6I1MMP3"/>
<protein>
    <submittedName>
        <fullName evidence="2">NusG domain II-containing protein</fullName>
    </submittedName>
</protein>
<reference evidence="2 3" key="1">
    <citation type="submission" date="2019-10" db="EMBL/GenBank/DDBJ databases">
        <title>The Genome Sequence of Clostridium tarantellae Isolated from Fish Brain.</title>
        <authorList>
            <person name="Bano L."/>
            <person name="Kiel M."/>
            <person name="Sales G."/>
            <person name="Doxey A.C."/>
            <person name="Mansfield M.J."/>
            <person name="Schiavone M."/>
            <person name="Rossetto O."/>
            <person name="Pirazzini M."/>
            <person name="Dobrindt U."/>
            <person name="Montecucco C."/>
        </authorList>
    </citation>
    <scope>NUCLEOTIDE SEQUENCE [LARGE SCALE GENOMIC DNA]</scope>
    <source>
        <strain evidence="2 3">DSM 3997</strain>
    </source>
</reference>
<dbReference type="Pfam" id="PF07009">
    <property type="entry name" value="NusG_II"/>
    <property type="match status" value="1"/>
</dbReference>
<dbReference type="Proteomes" id="UP000430345">
    <property type="component" value="Unassembled WGS sequence"/>
</dbReference>
<gene>
    <name evidence="2" type="ORF">GBZ86_10990</name>
</gene>
<sequence length="124" mass="13878">MRKKLQIGIIFIILIGAIAGYFFINNKKVENSVAKIYKDGNLIKTIDLNKVKEDYEVKIGDDEHFNIVNISKAGIKVVESNCPDKVCIKAGAIHDSLLPIACLPNNLIIKIEGIKQDEFDTKTY</sequence>
<dbReference type="RefSeq" id="WP_152890622.1">
    <property type="nucleotide sequence ID" value="NZ_WHJC01000184.1"/>
</dbReference>
<organism evidence="2 3">
    <name type="scientific">Clostridium tarantellae</name>
    <dbReference type="NCBI Taxonomy" id="39493"/>
    <lineage>
        <taxon>Bacteria</taxon>
        <taxon>Bacillati</taxon>
        <taxon>Bacillota</taxon>
        <taxon>Clostridia</taxon>
        <taxon>Eubacteriales</taxon>
        <taxon>Clostridiaceae</taxon>
        <taxon>Clostridium</taxon>
    </lineage>
</organism>
<dbReference type="InterPro" id="IPR038690">
    <property type="entry name" value="NusG_2_sf"/>
</dbReference>
<keyword evidence="1" id="KW-0472">Membrane</keyword>
<keyword evidence="1" id="KW-1133">Transmembrane helix</keyword>
<dbReference type="EMBL" id="WHJC01000184">
    <property type="protein sequence ID" value="MPQ44284.1"/>
    <property type="molecule type" value="Genomic_DNA"/>
</dbReference>
<evidence type="ECO:0000256" key="1">
    <source>
        <dbReference type="SAM" id="Phobius"/>
    </source>
</evidence>
<evidence type="ECO:0000313" key="2">
    <source>
        <dbReference type="EMBL" id="MPQ44284.1"/>
    </source>
</evidence>
<dbReference type="Gene3D" id="2.60.320.10">
    <property type="entry name" value="N-utilization substance G protein NusG, insert domain"/>
    <property type="match status" value="1"/>
</dbReference>
<feature type="transmembrane region" description="Helical" evidence="1">
    <location>
        <begin position="7"/>
        <end position="24"/>
    </location>
</feature>
<comment type="caution">
    <text evidence="2">The sequence shown here is derived from an EMBL/GenBank/DDBJ whole genome shotgun (WGS) entry which is preliminary data.</text>
</comment>
<proteinExistence type="predicted"/>